<keyword evidence="4" id="KW-1185">Reference proteome</keyword>
<organism evidence="3 4">
    <name type="scientific">Daphnia magna</name>
    <dbReference type="NCBI Taxonomy" id="35525"/>
    <lineage>
        <taxon>Eukaryota</taxon>
        <taxon>Metazoa</taxon>
        <taxon>Ecdysozoa</taxon>
        <taxon>Arthropoda</taxon>
        <taxon>Crustacea</taxon>
        <taxon>Branchiopoda</taxon>
        <taxon>Diplostraca</taxon>
        <taxon>Cladocera</taxon>
        <taxon>Anomopoda</taxon>
        <taxon>Daphniidae</taxon>
        <taxon>Daphnia</taxon>
    </lineage>
</organism>
<feature type="signal peptide" evidence="2">
    <location>
        <begin position="1"/>
        <end position="18"/>
    </location>
</feature>
<sequence>MNTICKLALGTFIAAVVACTDSSGTVDEPDAATELPSDAGEDAGTADSGRDSGPVDAGPVKTCPKCAAIYTCIIQGYGGDVRGTKQPDGSCILGANMRLNCDGRGTAADGKALTWSESPDGFLGIGLLEDFCEDPIEDIEVGVGDRELPLFPVSRTSTRVPRATMRRRSRASIVLRFSHKVFRRADVESATEDLLGDAVELLFGGTEEARACPSEAEHVGDRDAALPEAFGERLLGVAVLLDEALVGLGELHRVQVFALDVLQDRENERFFRRYVLHDDEDVVHPGPLGGPPTALTGDELEGVGRPLATDDQRLEEPVLLQARGELVEGDFVKNLAWLPRLGRDLLDGAEKDALVAVVGARCRRRREEGIEATTEGAALRIDGLVHLRNSRANER</sequence>
<dbReference type="Proteomes" id="UP001234178">
    <property type="component" value="Unassembled WGS sequence"/>
</dbReference>
<evidence type="ECO:0000313" key="4">
    <source>
        <dbReference type="Proteomes" id="UP001234178"/>
    </source>
</evidence>
<name>A0ABR0B8N5_9CRUS</name>
<dbReference type="PROSITE" id="PS51257">
    <property type="entry name" value="PROKAR_LIPOPROTEIN"/>
    <property type="match status" value="1"/>
</dbReference>
<feature type="region of interest" description="Disordered" evidence="1">
    <location>
        <begin position="24"/>
        <end position="56"/>
    </location>
</feature>
<protein>
    <submittedName>
        <fullName evidence="3">Uncharacterized protein</fullName>
    </submittedName>
</protein>
<dbReference type="EMBL" id="JAOYFB010000041">
    <property type="protein sequence ID" value="KAK4044933.1"/>
    <property type="molecule type" value="Genomic_DNA"/>
</dbReference>
<feature type="chain" id="PRO_5046065444" evidence="2">
    <location>
        <begin position="19"/>
        <end position="395"/>
    </location>
</feature>
<proteinExistence type="predicted"/>
<evidence type="ECO:0000256" key="2">
    <source>
        <dbReference type="SAM" id="SignalP"/>
    </source>
</evidence>
<comment type="caution">
    <text evidence="3">The sequence shown here is derived from an EMBL/GenBank/DDBJ whole genome shotgun (WGS) entry which is preliminary data.</text>
</comment>
<evidence type="ECO:0000313" key="3">
    <source>
        <dbReference type="EMBL" id="KAK4044933.1"/>
    </source>
</evidence>
<evidence type="ECO:0000256" key="1">
    <source>
        <dbReference type="SAM" id="MobiDB-lite"/>
    </source>
</evidence>
<gene>
    <name evidence="3" type="ORF">OUZ56_032339</name>
</gene>
<keyword evidence="2" id="KW-0732">Signal</keyword>
<accession>A0ABR0B8N5</accession>
<reference evidence="3 4" key="1">
    <citation type="journal article" date="2023" name="Nucleic Acids Res.">
        <title>The hologenome of Daphnia magna reveals possible DNA methylation and microbiome-mediated evolution of the host genome.</title>
        <authorList>
            <person name="Chaturvedi A."/>
            <person name="Li X."/>
            <person name="Dhandapani V."/>
            <person name="Marshall H."/>
            <person name="Kissane S."/>
            <person name="Cuenca-Cambronero M."/>
            <person name="Asole G."/>
            <person name="Calvet F."/>
            <person name="Ruiz-Romero M."/>
            <person name="Marangio P."/>
            <person name="Guigo R."/>
            <person name="Rago D."/>
            <person name="Mirbahai L."/>
            <person name="Eastwood N."/>
            <person name="Colbourne J.K."/>
            <person name="Zhou J."/>
            <person name="Mallon E."/>
            <person name="Orsini L."/>
        </authorList>
    </citation>
    <scope>NUCLEOTIDE SEQUENCE [LARGE SCALE GENOMIC DNA]</scope>
    <source>
        <strain evidence="3">LRV0_1</strain>
    </source>
</reference>